<dbReference type="Proteomes" id="UP000287651">
    <property type="component" value="Unassembled WGS sequence"/>
</dbReference>
<dbReference type="AlphaFoldDB" id="A0A426X0Y6"/>
<reference evidence="2 3" key="1">
    <citation type="journal article" date="2014" name="Agronomy (Basel)">
        <title>A Draft Genome Sequence for Ensete ventricosum, the Drought-Tolerant Tree Against Hunger.</title>
        <authorList>
            <person name="Harrison J."/>
            <person name="Moore K.A."/>
            <person name="Paszkiewicz K."/>
            <person name="Jones T."/>
            <person name="Grant M."/>
            <person name="Ambacheew D."/>
            <person name="Muzemil S."/>
            <person name="Studholme D.J."/>
        </authorList>
    </citation>
    <scope>NUCLEOTIDE SEQUENCE [LARGE SCALE GENOMIC DNA]</scope>
</reference>
<proteinExistence type="predicted"/>
<comment type="caution">
    <text evidence="2">The sequence shown here is derived from an EMBL/GenBank/DDBJ whole genome shotgun (WGS) entry which is preliminary data.</text>
</comment>
<evidence type="ECO:0000256" key="1">
    <source>
        <dbReference type="SAM" id="MobiDB-lite"/>
    </source>
</evidence>
<sequence length="177" mass="19657">MKWDLTKSSLGDPPKESGSSLGMRREITEKKTGGLAVRLPEVARECGTLMVLYDTLDALMSRAFPTTLRGPAQMRYNRLKPLSISSFDQLTREFEFNFLVSAKPKPYVAVLLGLVKRVMVDTDSSVDVLYHDAFQKLRLTTADLLPMSIGFTGETLLLTLGRSSYPSLSGKSPRPRP</sequence>
<feature type="region of interest" description="Disordered" evidence="1">
    <location>
        <begin position="1"/>
        <end position="25"/>
    </location>
</feature>
<gene>
    <name evidence="2" type="ORF">B296_00043724</name>
</gene>
<organism evidence="2 3">
    <name type="scientific">Ensete ventricosum</name>
    <name type="common">Abyssinian banana</name>
    <name type="synonym">Musa ensete</name>
    <dbReference type="NCBI Taxonomy" id="4639"/>
    <lineage>
        <taxon>Eukaryota</taxon>
        <taxon>Viridiplantae</taxon>
        <taxon>Streptophyta</taxon>
        <taxon>Embryophyta</taxon>
        <taxon>Tracheophyta</taxon>
        <taxon>Spermatophyta</taxon>
        <taxon>Magnoliopsida</taxon>
        <taxon>Liliopsida</taxon>
        <taxon>Zingiberales</taxon>
        <taxon>Musaceae</taxon>
        <taxon>Ensete</taxon>
    </lineage>
</organism>
<accession>A0A426X0Y6</accession>
<protein>
    <submittedName>
        <fullName evidence="2">Uncharacterized protein</fullName>
    </submittedName>
</protein>
<name>A0A426X0Y6_ENSVE</name>
<evidence type="ECO:0000313" key="2">
    <source>
        <dbReference type="EMBL" id="RRT33144.1"/>
    </source>
</evidence>
<evidence type="ECO:0000313" key="3">
    <source>
        <dbReference type="Proteomes" id="UP000287651"/>
    </source>
</evidence>
<dbReference type="EMBL" id="AMZH03029812">
    <property type="protein sequence ID" value="RRT33144.1"/>
    <property type="molecule type" value="Genomic_DNA"/>
</dbReference>